<dbReference type="AlphaFoldDB" id="A0A395I9C1"/>
<evidence type="ECO:0000313" key="7">
    <source>
        <dbReference type="EMBL" id="RAL15823.1"/>
    </source>
</evidence>
<dbReference type="PANTHER" id="PTHR31069">
    <property type="entry name" value="OLEATE-ACTIVATED TRANSCRIPTION FACTOR 1-RELATED"/>
    <property type="match status" value="1"/>
</dbReference>
<proteinExistence type="predicted"/>
<accession>A0A395I9C1</accession>
<dbReference type="EMBL" id="KZ824270">
    <property type="protein sequence ID" value="RAL15823.1"/>
    <property type="molecule type" value="Genomic_DNA"/>
</dbReference>
<dbReference type="InterPro" id="IPR001138">
    <property type="entry name" value="Zn2Cys6_DnaBD"/>
</dbReference>
<dbReference type="Gene3D" id="4.10.240.10">
    <property type="entry name" value="Zn(2)-C6 fungal-type DNA-binding domain"/>
    <property type="match status" value="1"/>
</dbReference>
<dbReference type="GO" id="GO:0003677">
    <property type="term" value="F:DNA binding"/>
    <property type="evidence" value="ECO:0007669"/>
    <property type="project" value="UniProtKB-KW"/>
</dbReference>
<feature type="domain" description="Zn(2)-C6 fungal-type" evidence="6">
    <location>
        <begin position="23"/>
        <end position="53"/>
    </location>
</feature>
<feature type="non-terminal residue" evidence="7">
    <location>
        <position position="669"/>
    </location>
</feature>
<dbReference type="VEuPathDB" id="FungiDB:BO97DRAFT_361950"/>
<evidence type="ECO:0000256" key="1">
    <source>
        <dbReference type="ARBA" id="ARBA00023015"/>
    </source>
</evidence>
<organism evidence="7 8">
    <name type="scientific">Aspergillus homomorphus (strain CBS 101889)</name>
    <dbReference type="NCBI Taxonomy" id="1450537"/>
    <lineage>
        <taxon>Eukaryota</taxon>
        <taxon>Fungi</taxon>
        <taxon>Dikarya</taxon>
        <taxon>Ascomycota</taxon>
        <taxon>Pezizomycotina</taxon>
        <taxon>Eurotiomycetes</taxon>
        <taxon>Eurotiomycetidae</taxon>
        <taxon>Eurotiales</taxon>
        <taxon>Aspergillaceae</taxon>
        <taxon>Aspergillus</taxon>
        <taxon>Aspergillus subgen. Circumdati</taxon>
    </lineage>
</organism>
<evidence type="ECO:0000259" key="6">
    <source>
        <dbReference type="PROSITE" id="PS50048"/>
    </source>
</evidence>
<feature type="region of interest" description="Disordered" evidence="5">
    <location>
        <begin position="272"/>
        <end position="296"/>
    </location>
</feature>
<dbReference type="STRING" id="1450537.A0A395I9C1"/>
<evidence type="ECO:0000313" key="8">
    <source>
        <dbReference type="Proteomes" id="UP000248961"/>
    </source>
</evidence>
<dbReference type="SUPFAM" id="SSF57701">
    <property type="entry name" value="Zn2/Cys6 DNA-binding domain"/>
    <property type="match status" value="1"/>
</dbReference>
<evidence type="ECO:0000256" key="2">
    <source>
        <dbReference type="ARBA" id="ARBA00023125"/>
    </source>
</evidence>
<dbReference type="InterPro" id="IPR036864">
    <property type="entry name" value="Zn2-C6_fun-type_DNA-bd_sf"/>
</dbReference>
<dbReference type="OrthoDB" id="2943660at2759"/>
<dbReference type="Proteomes" id="UP000248961">
    <property type="component" value="Unassembled WGS sequence"/>
</dbReference>
<dbReference type="GO" id="GO:0000981">
    <property type="term" value="F:DNA-binding transcription factor activity, RNA polymerase II-specific"/>
    <property type="evidence" value="ECO:0007669"/>
    <property type="project" value="InterPro"/>
</dbReference>
<dbReference type="CDD" id="cd00067">
    <property type="entry name" value="GAL4"/>
    <property type="match status" value="1"/>
</dbReference>
<dbReference type="RefSeq" id="XP_025554977.1">
    <property type="nucleotide sequence ID" value="XM_025692443.1"/>
</dbReference>
<keyword evidence="2" id="KW-0238">DNA-binding</keyword>
<dbReference type="GO" id="GO:0008270">
    <property type="term" value="F:zinc ion binding"/>
    <property type="evidence" value="ECO:0007669"/>
    <property type="project" value="InterPro"/>
</dbReference>
<gene>
    <name evidence="7" type="ORF">BO97DRAFT_361950</name>
</gene>
<dbReference type="GeneID" id="37196732"/>
<dbReference type="PANTHER" id="PTHR31069:SF26">
    <property type="entry name" value="ZN(2)-C6 FUNGAL-TYPE DOMAIN-CONTAINING PROTEIN"/>
    <property type="match status" value="1"/>
</dbReference>
<name>A0A395I9C1_ASPHC</name>
<sequence>MNQDKSSQIATGPLPKSVKVRTTCNACQQAKIRCSHEKPSCLRCQKHNYSCIYSISRRLGRPAKKKDTTTNDNSLHSNQKHGRGPLDKRFRGYPRRKRIIEEPMQEPRASLSSYKCVDEGTVLDNTASDNLDSLVPDDASLHQDCFMDPNSMSSLSDGNDLSSDNWLQEFMSNPVTDFEQERELLDSLGFSTTKAESVNDISPSHSSHFTSPSRSFLTTECHDQAPECYYLAPSNFPSHGHSPVNGTHGVENSRTSDSEVLKKDTLAWLQPVTSSTDGIPPTVTKPMTMAEPSSSFNPVRAAKRDTTYNYVPGNFKANANMSGRQYQCQCHEPTIRELIQVNNFASRAGPAATIDSILNCQRVLQQLSHTILQCNICSRTWINLLMMVIISIDSLVTALEAIISLDSGLAERLFGEYSEPLSPSTKPDNVANANLRRYRANDLYLNTQVDACPLVVGGFYVPFEEKFLFITQVLYLRLSELQMTVRRIRLCTQEFLAVPAARGRLVMIMETDQSGCSCSIRLLQIMNECRNLQPVVELATILDLVHRVVLQGKAMVKCKGCRNDPHSSFAMLPALAEQCLTLLEAGCLAYNITSTNTLLDPTVLTFEQPLSQYICLRSPSQLGQMELDEKEATLLPAFPPGHAVLHPCESVVDTALRRFTVFLEQIKLE</sequence>
<dbReference type="SMART" id="SM00066">
    <property type="entry name" value="GAL4"/>
    <property type="match status" value="1"/>
</dbReference>
<protein>
    <recommendedName>
        <fullName evidence="6">Zn(2)-C6 fungal-type domain-containing protein</fullName>
    </recommendedName>
</protein>
<evidence type="ECO:0000256" key="3">
    <source>
        <dbReference type="ARBA" id="ARBA00023163"/>
    </source>
</evidence>
<keyword evidence="3" id="KW-0804">Transcription</keyword>
<keyword evidence="1" id="KW-0805">Transcription regulation</keyword>
<dbReference type="PRINTS" id="PR00755">
    <property type="entry name" value="AFLATOXINBRP"/>
</dbReference>
<dbReference type="InterPro" id="IPR050675">
    <property type="entry name" value="OAF3"/>
</dbReference>
<dbReference type="PROSITE" id="PS50048">
    <property type="entry name" value="ZN2_CY6_FUNGAL_2"/>
    <property type="match status" value="1"/>
</dbReference>
<evidence type="ECO:0000256" key="5">
    <source>
        <dbReference type="SAM" id="MobiDB-lite"/>
    </source>
</evidence>
<feature type="region of interest" description="Disordered" evidence="5">
    <location>
        <begin position="62"/>
        <end position="92"/>
    </location>
</feature>
<keyword evidence="8" id="KW-1185">Reference proteome</keyword>
<keyword evidence="4" id="KW-0539">Nucleus</keyword>
<evidence type="ECO:0000256" key="4">
    <source>
        <dbReference type="ARBA" id="ARBA00023242"/>
    </source>
</evidence>
<reference evidence="7 8" key="1">
    <citation type="submission" date="2018-02" db="EMBL/GenBank/DDBJ databases">
        <title>The genomes of Aspergillus section Nigri reveals drivers in fungal speciation.</title>
        <authorList>
            <consortium name="DOE Joint Genome Institute"/>
            <person name="Vesth T.C."/>
            <person name="Nybo J."/>
            <person name="Theobald S."/>
            <person name="Brandl J."/>
            <person name="Frisvad J.C."/>
            <person name="Nielsen K.F."/>
            <person name="Lyhne E.K."/>
            <person name="Kogle M.E."/>
            <person name="Kuo A."/>
            <person name="Riley R."/>
            <person name="Clum A."/>
            <person name="Nolan M."/>
            <person name="Lipzen A."/>
            <person name="Salamov A."/>
            <person name="Henrissat B."/>
            <person name="Wiebenga A."/>
            <person name="De vries R.P."/>
            <person name="Grigoriev I.V."/>
            <person name="Mortensen U.H."/>
            <person name="Andersen M.R."/>
            <person name="Baker S.E."/>
        </authorList>
    </citation>
    <scope>NUCLEOTIDE SEQUENCE [LARGE SCALE GENOMIC DNA]</scope>
    <source>
        <strain evidence="7 8">CBS 101889</strain>
    </source>
</reference>
<dbReference type="GO" id="GO:0009893">
    <property type="term" value="P:positive regulation of metabolic process"/>
    <property type="evidence" value="ECO:0007669"/>
    <property type="project" value="UniProtKB-ARBA"/>
</dbReference>
<dbReference type="Pfam" id="PF00172">
    <property type="entry name" value="Zn_clus"/>
    <property type="match status" value="1"/>
</dbReference>